<name>A0A174Q949_9FIRM</name>
<dbReference type="Gene3D" id="2.30.110.10">
    <property type="entry name" value="Electron Transport, Fmn-binding Protein, Chain A"/>
    <property type="match status" value="1"/>
</dbReference>
<evidence type="ECO:0000313" key="2">
    <source>
        <dbReference type="Proteomes" id="UP000095485"/>
    </source>
</evidence>
<protein>
    <submittedName>
        <fullName evidence="1">Predicted flavin-nucleotide-binding protein</fullName>
    </submittedName>
</protein>
<dbReference type="Proteomes" id="UP000095485">
    <property type="component" value="Unassembled WGS sequence"/>
</dbReference>
<organism evidence="1 2">
    <name type="scientific">Dorea longicatena</name>
    <dbReference type="NCBI Taxonomy" id="88431"/>
    <lineage>
        <taxon>Bacteria</taxon>
        <taxon>Bacillati</taxon>
        <taxon>Bacillota</taxon>
        <taxon>Clostridia</taxon>
        <taxon>Lachnospirales</taxon>
        <taxon>Lachnospiraceae</taxon>
        <taxon>Dorea</taxon>
    </lineage>
</organism>
<dbReference type="SUPFAM" id="SSF50475">
    <property type="entry name" value="FMN-binding split barrel"/>
    <property type="match status" value="1"/>
</dbReference>
<dbReference type="GeneID" id="96229038"/>
<gene>
    <name evidence="1" type="ORF">ERS852526_01750</name>
</gene>
<sequence>MRRKDREITDIHKIEKILSSAKYLHLGVLDDEYPYVVPLHYGYQINGGKLTFYVHSAKVGHKLDCIRKNNSVFVEIDYGEKLIEADVPCKYGAEYASVMCRGKAKILQNAADKCAALRILMREQTGEEHEINEKMVNAVCVIEINVDSYTAKACVK</sequence>
<reference evidence="1 2" key="1">
    <citation type="submission" date="2015-09" db="EMBL/GenBank/DDBJ databases">
        <authorList>
            <consortium name="Pathogen Informatics"/>
        </authorList>
    </citation>
    <scope>NUCLEOTIDE SEQUENCE [LARGE SCALE GENOMIC DNA]</scope>
    <source>
        <strain evidence="1 2">2789STDY5834914</strain>
    </source>
</reference>
<dbReference type="OrthoDB" id="9794935at2"/>
<proteinExistence type="predicted"/>
<dbReference type="RefSeq" id="WP_055283246.1">
    <property type="nucleotide sequence ID" value="NZ_CZAY01000012.1"/>
</dbReference>
<dbReference type="PANTHER" id="PTHR34071">
    <property type="entry name" value="5-NITROIMIDAZOLE ANTIBIOTICS RESISTANCE PROTEIN, NIMA-FAMILY-RELATED PROTEIN-RELATED"/>
    <property type="match status" value="1"/>
</dbReference>
<dbReference type="PANTHER" id="PTHR34071:SF2">
    <property type="entry name" value="FLAVIN-NUCLEOTIDE-BINDING PROTEIN"/>
    <property type="match status" value="1"/>
</dbReference>
<dbReference type="Pfam" id="PF12900">
    <property type="entry name" value="Pyridox_ox_2"/>
    <property type="match status" value="1"/>
</dbReference>
<dbReference type="AlphaFoldDB" id="A0A174Q949"/>
<dbReference type="InterPro" id="IPR012349">
    <property type="entry name" value="Split_barrel_FMN-bd"/>
</dbReference>
<evidence type="ECO:0000313" key="1">
    <source>
        <dbReference type="EMBL" id="CUP69862.1"/>
    </source>
</evidence>
<accession>A0A174Q949</accession>
<dbReference type="EMBL" id="CZAY01000012">
    <property type="protein sequence ID" value="CUP69862.1"/>
    <property type="molecule type" value="Genomic_DNA"/>
</dbReference>
<dbReference type="InterPro" id="IPR024747">
    <property type="entry name" value="Pyridox_Oxase-rel"/>
</dbReference>